<name>A0A0C9W8R3_9AGAM</name>
<reference evidence="1 2" key="1">
    <citation type="submission" date="2014-04" db="EMBL/GenBank/DDBJ databases">
        <title>Evolutionary Origins and Diversification of the Mycorrhizal Mutualists.</title>
        <authorList>
            <consortium name="DOE Joint Genome Institute"/>
            <consortium name="Mycorrhizal Genomics Consortium"/>
            <person name="Kohler A."/>
            <person name="Kuo A."/>
            <person name="Nagy L.G."/>
            <person name="Floudas D."/>
            <person name="Copeland A."/>
            <person name="Barry K.W."/>
            <person name="Cichocki N."/>
            <person name="Veneault-Fourrey C."/>
            <person name="LaButti K."/>
            <person name="Lindquist E.A."/>
            <person name="Lipzen A."/>
            <person name="Lundell T."/>
            <person name="Morin E."/>
            <person name="Murat C."/>
            <person name="Riley R."/>
            <person name="Ohm R."/>
            <person name="Sun H."/>
            <person name="Tunlid A."/>
            <person name="Henrissat B."/>
            <person name="Grigoriev I.V."/>
            <person name="Hibbett D.S."/>
            <person name="Martin F."/>
        </authorList>
    </citation>
    <scope>NUCLEOTIDE SEQUENCE [LARGE SCALE GENOMIC DNA]</scope>
    <source>
        <strain evidence="1 2">MD-312</strain>
    </source>
</reference>
<dbReference type="HOGENOM" id="CLU_1643921_0_0_1"/>
<sequence>MAPPLVPNGNYRIINVKFSNQEADLLYPGDATGVIGGFQINSSSQRMIFELNNVNVNEVMLTNIGVDKPAYAHVAQAIQVLCILLLMTRTSPTPGGGEYPHRSGRLHGNPEVPTMWTLKETAMGQYQITYRGGPLGWTLGDANNNTPINLQPLMFANKAQSWTFQAQE</sequence>
<dbReference type="Gene3D" id="2.80.10.50">
    <property type="match status" value="1"/>
</dbReference>
<dbReference type="Proteomes" id="UP000053820">
    <property type="component" value="Unassembled WGS sequence"/>
</dbReference>
<protein>
    <recommendedName>
        <fullName evidence="3">Ricin B lectin domain-containing protein</fullName>
    </recommendedName>
</protein>
<accession>A0A0C9W8R3</accession>
<evidence type="ECO:0000313" key="2">
    <source>
        <dbReference type="Proteomes" id="UP000053820"/>
    </source>
</evidence>
<gene>
    <name evidence="1" type="ORF">HYDPIDRAFT_40631</name>
</gene>
<dbReference type="OrthoDB" id="2607581at2759"/>
<evidence type="ECO:0000313" key="1">
    <source>
        <dbReference type="EMBL" id="KIJ63968.1"/>
    </source>
</evidence>
<dbReference type="AlphaFoldDB" id="A0A0C9W8R3"/>
<keyword evidence="2" id="KW-1185">Reference proteome</keyword>
<organism evidence="1 2">
    <name type="scientific">Hydnomerulius pinastri MD-312</name>
    <dbReference type="NCBI Taxonomy" id="994086"/>
    <lineage>
        <taxon>Eukaryota</taxon>
        <taxon>Fungi</taxon>
        <taxon>Dikarya</taxon>
        <taxon>Basidiomycota</taxon>
        <taxon>Agaricomycotina</taxon>
        <taxon>Agaricomycetes</taxon>
        <taxon>Agaricomycetidae</taxon>
        <taxon>Boletales</taxon>
        <taxon>Boletales incertae sedis</taxon>
        <taxon>Leucogyrophana</taxon>
    </lineage>
</organism>
<proteinExistence type="predicted"/>
<dbReference type="EMBL" id="KN839848">
    <property type="protein sequence ID" value="KIJ63968.1"/>
    <property type="molecule type" value="Genomic_DNA"/>
</dbReference>
<evidence type="ECO:0008006" key="3">
    <source>
        <dbReference type="Google" id="ProtNLM"/>
    </source>
</evidence>